<dbReference type="PANTHER" id="PTHR11941:SF75">
    <property type="entry name" value="ENOYL-COA HYDRATASE_ISOMERASE FAMILY PROTEIN"/>
    <property type="match status" value="1"/>
</dbReference>
<dbReference type="OrthoDB" id="1696280at2759"/>
<dbReference type="Pfam" id="PF00378">
    <property type="entry name" value="ECH_1"/>
    <property type="match status" value="1"/>
</dbReference>
<keyword evidence="4" id="KW-1185">Reference proteome</keyword>
<feature type="compositionally biased region" description="Polar residues" evidence="1">
    <location>
        <begin position="455"/>
        <end position="470"/>
    </location>
</feature>
<dbReference type="EMBL" id="CAMXCT020002619">
    <property type="protein sequence ID" value="CAL1152742.1"/>
    <property type="molecule type" value="Genomic_DNA"/>
</dbReference>
<dbReference type="SUPFAM" id="SSF52096">
    <property type="entry name" value="ClpP/crotonase"/>
    <property type="match status" value="1"/>
</dbReference>
<reference evidence="3 4" key="2">
    <citation type="submission" date="2024-05" db="EMBL/GenBank/DDBJ databases">
        <authorList>
            <person name="Chen Y."/>
            <person name="Shah S."/>
            <person name="Dougan E. K."/>
            <person name="Thang M."/>
            <person name="Chan C."/>
        </authorList>
    </citation>
    <scope>NUCLEOTIDE SEQUENCE [LARGE SCALE GENOMIC DNA]</scope>
</reference>
<evidence type="ECO:0000256" key="1">
    <source>
        <dbReference type="SAM" id="MobiDB-lite"/>
    </source>
</evidence>
<dbReference type="InterPro" id="IPR029045">
    <property type="entry name" value="ClpP/crotonase-like_dom_sf"/>
</dbReference>
<dbReference type="GO" id="GO:0006635">
    <property type="term" value="P:fatty acid beta-oxidation"/>
    <property type="evidence" value="ECO:0007669"/>
    <property type="project" value="TreeGrafter"/>
</dbReference>
<dbReference type="InterPro" id="IPR001753">
    <property type="entry name" value="Enoyl-CoA_hydra/iso"/>
</dbReference>
<dbReference type="AlphaFoldDB" id="A0A9P1G6S7"/>
<proteinExistence type="predicted"/>
<evidence type="ECO:0000313" key="4">
    <source>
        <dbReference type="Proteomes" id="UP001152797"/>
    </source>
</evidence>
<accession>A0A9P1G6S7</accession>
<sequence>MSGTDFGDVHLEIRNGVALLTLKALEGSWSWGTLRLEHRWNPVLVSDFSSALDAVEADSTAEALVVSNEGRYWSNGMDLRYLDSCSNEEQSKLQRDTNQLMARVCCFPLPTVAAFKGHWCAAGGMMGLAFDFRVMASDSGYFFIPGVDLGLVYSPMQMALMKAKLPPNLHRDVILFNLRRWTASELLVAGAIDAAELQQMVLLKIRPPTLFGLQGILRKLSTHHSRDPKFLAVIRREIRAAMSRQEQSYPWRCQCGSLNGKRAVHCPLCAMHWTSGVPHSKQPKKQSGQSNSSTKWNQRSGTPRQNRYWSHEADTEAHGQWVKSPRRQASRPRSASNRAKQNKGKGRGKSKGGQMPIQFQSSADHGATQGPPAVLPTYQEAPWLMAPPPTELQHANAARLSLHSSWRTFLVEQVSKWQAYSQQFQQQEATLSDRVAAARAALETARTNLAVSKSLLQKSDQSDPQDITTVSDEEEESKESKEAANSSAQKITDSLQHLGESLKTLSANADEMMLAEQQANKRQRIDPPAPANGGAASGDGDVSFP</sequence>
<gene>
    <name evidence="2" type="ORF">C1SCF055_LOCUS25572</name>
</gene>
<dbReference type="Proteomes" id="UP001152797">
    <property type="component" value="Unassembled WGS sequence"/>
</dbReference>
<reference evidence="2" key="1">
    <citation type="submission" date="2022-10" db="EMBL/GenBank/DDBJ databases">
        <authorList>
            <person name="Chen Y."/>
            <person name="Dougan E. K."/>
            <person name="Chan C."/>
            <person name="Rhodes N."/>
            <person name="Thang M."/>
        </authorList>
    </citation>
    <scope>NUCLEOTIDE SEQUENCE</scope>
</reference>
<evidence type="ECO:0000313" key="3">
    <source>
        <dbReference type="EMBL" id="CAL4786679.1"/>
    </source>
</evidence>
<organism evidence="2">
    <name type="scientific">Cladocopium goreaui</name>
    <dbReference type="NCBI Taxonomy" id="2562237"/>
    <lineage>
        <taxon>Eukaryota</taxon>
        <taxon>Sar</taxon>
        <taxon>Alveolata</taxon>
        <taxon>Dinophyceae</taxon>
        <taxon>Suessiales</taxon>
        <taxon>Symbiodiniaceae</taxon>
        <taxon>Cladocopium</taxon>
    </lineage>
</organism>
<dbReference type="PANTHER" id="PTHR11941">
    <property type="entry name" value="ENOYL-COA HYDRATASE-RELATED"/>
    <property type="match status" value="1"/>
</dbReference>
<feature type="compositionally biased region" description="Basic residues" evidence="1">
    <location>
        <begin position="340"/>
        <end position="350"/>
    </location>
</feature>
<dbReference type="EMBL" id="CAMXCT010002619">
    <property type="protein sequence ID" value="CAI3999367.1"/>
    <property type="molecule type" value="Genomic_DNA"/>
</dbReference>
<dbReference type="GO" id="GO:0004165">
    <property type="term" value="F:delta(3)-delta(2)-enoyl-CoA isomerase activity"/>
    <property type="evidence" value="ECO:0007669"/>
    <property type="project" value="TreeGrafter"/>
</dbReference>
<feature type="compositionally biased region" description="Low complexity" evidence="1">
    <location>
        <begin position="531"/>
        <end position="545"/>
    </location>
</feature>
<name>A0A9P1G6S7_9DINO</name>
<feature type="region of interest" description="Disordered" evidence="1">
    <location>
        <begin position="509"/>
        <end position="545"/>
    </location>
</feature>
<evidence type="ECO:0000313" key="2">
    <source>
        <dbReference type="EMBL" id="CAI3999367.1"/>
    </source>
</evidence>
<dbReference type="GO" id="GO:0005777">
    <property type="term" value="C:peroxisome"/>
    <property type="evidence" value="ECO:0007669"/>
    <property type="project" value="TreeGrafter"/>
</dbReference>
<feature type="compositionally biased region" description="Polar residues" evidence="1">
    <location>
        <begin position="285"/>
        <end position="308"/>
    </location>
</feature>
<dbReference type="EMBL" id="CAMXCT030002619">
    <property type="protein sequence ID" value="CAL4786679.1"/>
    <property type="molecule type" value="Genomic_DNA"/>
</dbReference>
<dbReference type="Gene3D" id="3.90.226.10">
    <property type="entry name" value="2-enoyl-CoA Hydratase, Chain A, domain 1"/>
    <property type="match status" value="1"/>
</dbReference>
<protein>
    <submittedName>
        <fullName evidence="3">Enoyl-CoA hydratase/isomerase YngF</fullName>
    </submittedName>
</protein>
<comment type="caution">
    <text evidence="2">The sequence shown here is derived from an EMBL/GenBank/DDBJ whole genome shotgun (WGS) entry which is preliminary data.</text>
</comment>
<dbReference type="CDD" id="cd06558">
    <property type="entry name" value="crotonase-like"/>
    <property type="match status" value="1"/>
</dbReference>
<feature type="region of interest" description="Disordered" evidence="1">
    <location>
        <begin position="276"/>
        <end position="375"/>
    </location>
</feature>
<feature type="region of interest" description="Disordered" evidence="1">
    <location>
        <begin position="455"/>
        <end position="495"/>
    </location>
</feature>